<feature type="site" description="Electron transfer via tryptophanyl radical" evidence="7">
    <location>
        <position position="298"/>
    </location>
</feature>
<evidence type="ECO:0000256" key="1">
    <source>
        <dbReference type="ARBA" id="ARBA00001932"/>
    </source>
</evidence>
<dbReference type="Proteomes" id="UP000254720">
    <property type="component" value="Unassembled WGS sequence"/>
</dbReference>
<dbReference type="GO" id="GO:0003904">
    <property type="term" value="F:deoxyribodipyrimidine photo-lyase activity"/>
    <property type="evidence" value="ECO:0007669"/>
    <property type="project" value="TreeGrafter"/>
</dbReference>
<evidence type="ECO:0000259" key="9">
    <source>
        <dbReference type="PROSITE" id="PS51645"/>
    </source>
</evidence>
<dbReference type="PROSITE" id="PS00394">
    <property type="entry name" value="DNA_PHOTOLYASES_1_1"/>
    <property type="match status" value="1"/>
</dbReference>
<evidence type="ECO:0000256" key="6">
    <source>
        <dbReference type="PIRSR" id="PIRSR602081-1"/>
    </source>
</evidence>
<name>A0A370GND4_9COXI</name>
<keyword evidence="3 6" id="KW-0285">Flavoprotein</keyword>
<dbReference type="SUPFAM" id="SSF52425">
    <property type="entry name" value="Cryptochrome/photolyase, N-terminal domain"/>
    <property type="match status" value="1"/>
</dbReference>
<feature type="binding site" evidence="6">
    <location>
        <begin position="267"/>
        <end position="274"/>
    </location>
    <ligand>
        <name>FAD</name>
        <dbReference type="ChEBI" id="CHEBI:57692"/>
    </ligand>
</feature>
<dbReference type="GO" id="GO:0006950">
    <property type="term" value="P:response to stress"/>
    <property type="evidence" value="ECO:0007669"/>
    <property type="project" value="UniProtKB-ARBA"/>
</dbReference>
<feature type="domain" description="Photolyase/cryptochrome alpha/beta" evidence="9">
    <location>
        <begin position="5"/>
        <end position="135"/>
    </location>
</feature>
<feature type="binding site" evidence="6">
    <location>
        <begin position="233"/>
        <end position="237"/>
    </location>
    <ligand>
        <name>FAD</name>
        <dbReference type="ChEBI" id="CHEBI:57692"/>
    </ligand>
</feature>
<accession>A0A370GND4</accession>
<dbReference type="PRINTS" id="PR00147">
    <property type="entry name" value="DNAPHOTLYASE"/>
</dbReference>
<comment type="caution">
    <text evidence="10">The sequence shown here is derived from an EMBL/GenBank/DDBJ whole genome shotgun (WGS) entry which is preliminary data.</text>
</comment>
<dbReference type="InterPro" id="IPR036155">
    <property type="entry name" value="Crypto/Photolyase_N_sf"/>
</dbReference>
<dbReference type="RefSeq" id="WP_114834043.1">
    <property type="nucleotide sequence ID" value="NZ_LR699114.1"/>
</dbReference>
<comment type="cofactor">
    <cofactor evidence="6">
        <name>FAD</name>
        <dbReference type="ChEBI" id="CHEBI:57692"/>
    </cofactor>
    <text evidence="6">Binds 1 FAD per subunit.</text>
</comment>
<feature type="site" description="Electron transfer via tryptophanyl radical" evidence="7">
    <location>
        <position position="351"/>
    </location>
</feature>
<dbReference type="Pfam" id="PF03441">
    <property type="entry name" value="FAD_binding_7"/>
    <property type="match status" value="1"/>
</dbReference>
<dbReference type="GO" id="GO:0071949">
    <property type="term" value="F:FAD binding"/>
    <property type="evidence" value="ECO:0007669"/>
    <property type="project" value="TreeGrafter"/>
</dbReference>
<dbReference type="InterPro" id="IPR036134">
    <property type="entry name" value="Crypto/Photolyase_FAD-like_sf"/>
</dbReference>
<dbReference type="PROSITE" id="PS00691">
    <property type="entry name" value="DNA_PHOTOLYASES_1_2"/>
    <property type="match status" value="1"/>
</dbReference>
<evidence type="ECO:0000256" key="3">
    <source>
        <dbReference type="ARBA" id="ARBA00022630"/>
    </source>
</evidence>
<dbReference type="PANTHER" id="PTHR11455:SF9">
    <property type="entry name" value="CRYPTOCHROME CIRCADIAN CLOCK 5 ISOFORM X1"/>
    <property type="match status" value="1"/>
</dbReference>
<reference evidence="10 11" key="1">
    <citation type="submission" date="2018-07" db="EMBL/GenBank/DDBJ databases">
        <title>Genomic Encyclopedia of Type Strains, Phase IV (KMG-IV): sequencing the most valuable type-strain genomes for metagenomic binning, comparative biology and taxonomic classification.</title>
        <authorList>
            <person name="Goeker M."/>
        </authorList>
    </citation>
    <scope>NUCLEOTIDE SEQUENCE [LARGE SCALE GENOMIC DNA]</scope>
    <source>
        <strain evidence="10 11">DSM 16500</strain>
    </source>
</reference>
<keyword evidence="5 8" id="KW-0157">Chromophore</keyword>
<evidence type="ECO:0000313" key="11">
    <source>
        <dbReference type="Proteomes" id="UP000254720"/>
    </source>
</evidence>
<protein>
    <submittedName>
        <fullName evidence="10">Deoxyribodipyrimidine photo-lyase type I</fullName>
    </submittedName>
</protein>
<keyword evidence="4 6" id="KW-0274">FAD</keyword>
<dbReference type="Gene3D" id="1.10.579.10">
    <property type="entry name" value="DNA Cyclobutane Dipyrimidine Photolyase, subunit A, domain 3"/>
    <property type="match status" value="1"/>
</dbReference>
<keyword evidence="11" id="KW-1185">Reference proteome</keyword>
<comment type="similarity">
    <text evidence="8">Belongs to the DNA photolyase family.</text>
</comment>
<dbReference type="Pfam" id="PF00875">
    <property type="entry name" value="DNA_photolyase"/>
    <property type="match status" value="1"/>
</dbReference>
<organism evidence="10 11">
    <name type="scientific">Aquicella lusitana</name>
    <dbReference type="NCBI Taxonomy" id="254246"/>
    <lineage>
        <taxon>Bacteria</taxon>
        <taxon>Pseudomonadati</taxon>
        <taxon>Pseudomonadota</taxon>
        <taxon>Gammaproteobacteria</taxon>
        <taxon>Legionellales</taxon>
        <taxon>Coxiellaceae</taxon>
        <taxon>Aquicella</taxon>
    </lineage>
</organism>
<evidence type="ECO:0000256" key="7">
    <source>
        <dbReference type="PIRSR" id="PIRSR602081-2"/>
    </source>
</evidence>
<dbReference type="GO" id="GO:0006139">
    <property type="term" value="P:nucleobase-containing compound metabolic process"/>
    <property type="evidence" value="ECO:0007669"/>
    <property type="project" value="UniProtKB-ARBA"/>
</dbReference>
<evidence type="ECO:0000256" key="4">
    <source>
        <dbReference type="ARBA" id="ARBA00022827"/>
    </source>
</evidence>
<dbReference type="Gene3D" id="1.25.40.80">
    <property type="match status" value="1"/>
</dbReference>
<dbReference type="InterPro" id="IPR018394">
    <property type="entry name" value="DNA_photolyase_1_CS_C"/>
</dbReference>
<proteinExistence type="inferred from homology"/>
<feature type="binding site" evidence="6">
    <location>
        <position position="221"/>
    </location>
    <ligand>
        <name>FAD</name>
        <dbReference type="ChEBI" id="CHEBI:57692"/>
    </ligand>
</feature>
<feature type="binding site" evidence="6">
    <location>
        <begin position="364"/>
        <end position="366"/>
    </location>
    <ligand>
        <name>FAD</name>
        <dbReference type="ChEBI" id="CHEBI:57692"/>
    </ligand>
</feature>
<dbReference type="PANTHER" id="PTHR11455">
    <property type="entry name" value="CRYPTOCHROME"/>
    <property type="match status" value="1"/>
</dbReference>
<evidence type="ECO:0000256" key="8">
    <source>
        <dbReference type="RuleBase" id="RU004182"/>
    </source>
</evidence>
<dbReference type="OrthoDB" id="9772484at2"/>
<sequence length="458" mass="53566">MKTHTLALHIFRRDLRLQDNTALIEALKLSEQVIPCFIFDKRQIECNDYKSDNAIQFMAHSLQELDAALKEKQSRLYFFYGTAEEVLAQLIATLPLQAVFVNRDYTPFSRVRDQKMETVCKHNRIAFYSYADALLQEPEQVTKKNDEPYTLFTPFFKTATRLPVQPPQKNRYANYYQASTPLEDKQTLQKLLQKTNPNLSVKGGRQEALKLLKKAEALTNYKKMRDFPALDGTTRLSAHHKFGTLSIRESYATALKTFGKQHQLITEFYWRDFFTHIAFHYPRVLGGAFHAKYDALPWRNNEKQFRLWCEGRTGFPLVDAGMRELNTTGFMHNRVRMVTASFLIKDLLIDWRWGEKYFAQKLVDYDPAVNNGNWQWTASTGCDAQPYFRIFNPWLQQQKFDPDCLYIKRWVPELARLTAKTIHALDKNPPPPITHYPSPLVNHSLESKKTKILYKKIS</sequence>
<dbReference type="EMBL" id="QQAX01000007">
    <property type="protein sequence ID" value="RDI45177.1"/>
    <property type="molecule type" value="Genomic_DNA"/>
</dbReference>
<evidence type="ECO:0000256" key="5">
    <source>
        <dbReference type="ARBA" id="ARBA00022991"/>
    </source>
</evidence>
<dbReference type="Gene3D" id="3.40.50.620">
    <property type="entry name" value="HUPs"/>
    <property type="match status" value="1"/>
</dbReference>
<dbReference type="InterPro" id="IPR002081">
    <property type="entry name" value="Cryptochrome/DNA_photolyase_1"/>
</dbReference>
<keyword evidence="10" id="KW-0456">Lyase</keyword>
<comment type="similarity">
    <text evidence="2">Belongs to the DNA photolyase class-1 family.</text>
</comment>
<evidence type="ECO:0000313" key="10">
    <source>
        <dbReference type="EMBL" id="RDI45177.1"/>
    </source>
</evidence>
<dbReference type="GO" id="GO:0003677">
    <property type="term" value="F:DNA binding"/>
    <property type="evidence" value="ECO:0007669"/>
    <property type="project" value="TreeGrafter"/>
</dbReference>
<dbReference type="InterPro" id="IPR014729">
    <property type="entry name" value="Rossmann-like_a/b/a_fold"/>
</dbReference>
<dbReference type="PROSITE" id="PS51645">
    <property type="entry name" value="PHR_CRY_ALPHA_BETA"/>
    <property type="match status" value="1"/>
</dbReference>
<dbReference type="InterPro" id="IPR005101">
    <property type="entry name" value="Cryptochr/Photolyase_FAD-bd"/>
</dbReference>
<gene>
    <name evidence="10" type="ORF">C8D86_10756</name>
</gene>
<dbReference type="InterPro" id="IPR006050">
    <property type="entry name" value="DNA_photolyase_N"/>
</dbReference>
<evidence type="ECO:0000256" key="2">
    <source>
        <dbReference type="ARBA" id="ARBA00005862"/>
    </source>
</evidence>
<comment type="cofactor">
    <cofactor evidence="1">
        <name>(6R)-5,10-methylene-5,6,7,8-tetrahydrofolate</name>
        <dbReference type="ChEBI" id="CHEBI:15636"/>
    </cofactor>
</comment>
<dbReference type="AlphaFoldDB" id="A0A370GND4"/>
<dbReference type="SUPFAM" id="SSF48173">
    <property type="entry name" value="Cryptochrome/photolyase FAD-binding domain"/>
    <property type="match status" value="1"/>
</dbReference>
<feature type="site" description="Electron transfer via tryptophanyl radical" evidence="7">
    <location>
        <position position="374"/>
    </location>
</feature>